<evidence type="ECO:0000313" key="3">
    <source>
        <dbReference type="EMBL" id="GAA2658975.1"/>
    </source>
</evidence>
<dbReference type="InterPro" id="IPR002397">
    <property type="entry name" value="Cyt_P450_B"/>
</dbReference>
<reference evidence="4" key="1">
    <citation type="journal article" date="2019" name="Int. J. Syst. Evol. Microbiol.">
        <title>The Global Catalogue of Microorganisms (GCM) 10K type strain sequencing project: providing services to taxonomists for standard genome sequencing and annotation.</title>
        <authorList>
            <consortium name="The Broad Institute Genomics Platform"/>
            <consortium name="The Broad Institute Genome Sequencing Center for Infectious Disease"/>
            <person name="Wu L."/>
            <person name="Ma J."/>
        </authorList>
    </citation>
    <scope>NUCLEOTIDE SEQUENCE [LARGE SCALE GENOMIC DNA]</scope>
    <source>
        <strain evidence="4">JCM 16374</strain>
    </source>
</reference>
<evidence type="ECO:0000256" key="1">
    <source>
        <dbReference type="ARBA" id="ARBA00010617"/>
    </source>
</evidence>
<dbReference type="Gene3D" id="1.10.630.10">
    <property type="entry name" value="Cytochrome P450"/>
    <property type="match status" value="1"/>
</dbReference>
<comment type="similarity">
    <text evidence="1 2">Belongs to the cytochrome P450 family.</text>
</comment>
<keyword evidence="2" id="KW-0503">Monooxygenase</keyword>
<keyword evidence="2" id="KW-0479">Metal-binding</keyword>
<comment type="caution">
    <text evidence="3">The sequence shown here is derived from an EMBL/GenBank/DDBJ whole genome shotgun (WGS) entry which is preliminary data.</text>
</comment>
<name>A0ABP6E3M3_9ACTN</name>
<dbReference type="PROSITE" id="PS00086">
    <property type="entry name" value="CYTOCHROME_P450"/>
    <property type="match status" value="1"/>
</dbReference>
<accession>A0ABP6E3M3</accession>
<evidence type="ECO:0000313" key="4">
    <source>
        <dbReference type="Proteomes" id="UP001500994"/>
    </source>
</evidence>
<dbReference type="SUPFAM" id="SSF48264">
    <property type="entry name" value="Cytochrome P450"/>
    <property type="match status" value="1"/>
</dbReference>
<keyword evidence="2" id="KW-0408">Iron</keyword>
<gene>
    <name evidence="3" type="ORF">GCM10009864_27140</name>
</gene>
<dbReference type="InterPro" id="IPR001128">
    <property type="entry name" value="Cyt_P450"/>
</dbReference>
<sequence length="404" mass="43908">MSNSSLPHADAFTPESLRDPHALYAKMRDQAPVQKVVLPQGLAVWLLTRYDDVRAALSDPRLRSDKSDVDGVLRNHLVSQEARESWVDELSGNLLNTDPPDHTRLRRLVNRAFTPRTVAAMRSRIEEVTDDLLDDLPRGSEVDLLASFALPLPIIVICDLLGVPPKDRGVFTDWSNALLSSADAAETAEAGQQMFAFLGALLAEKRARPADDLLSSLVQVRDEEDRLSEGELISMALLLLVAGNESTVNLIGNSVLALLRHPDQLAALRADPALLPGAIEEFLRYDGPINTATFRSTAEPVTFSGVTIPAGELVVVSLLAANRDADRFADPDRLDVTRPAGGHLGFGHGAHFCLGAPLARMEGEIALGRLLARFPDIKPAVALDELTYRFSTIIHGLEKLPVIV</sequence>
<proteinExistence type="inferred from homology"/>
<protein>
    <submittedName>
        <fullName evidence="3">Cytochrome P450</fullName>
    </submittedName>
</protein>
<organism evidence="3 4">
    <name type="scientific">Streptomyces lunalinharesii</name>
    <dbReference type="NCBI Taxonomy" id="333384"/>
    <lineage>
        <taxon>Bacteria</taxon>
        <taxon>Bacillati</taxon>
        <taxon>Actinomycetota</taxon>
        <taxon>Actinomycetes</taxon>
        <taxon>Kitasatosporales</taxon>
        <taxon>Streptomycetaceae</taxon>
        <taxon>Streptomyces</taxon>
    </lineage>
</organism>
<dbReference type="RefSeq" id="WP_344575393.1">
    <property type="nucleotide sequence ID" value="NZ_BAAARK010000007.1"/>
</dbReference>
<evidence type="ECO:0000256" key="2">
    <source>
        <dbReference type="RuleBase" id="RU000461"/>
    </source>
</evidence>
<dbReference type="PANTHER" id="PTHR46696">
    <property type="entry name" value="P450, PUTATIVE (EUROFUNG)-RELATED"/>
    <property type="match status" value="1"/>
</dbReference>
<keyword evidence="2" id="KW-0560">Oxidoreductase</keyword>
<keyword evidence="4" id="KW-1185">Reference proteome</keyword>
<keyword evidence="2" id="KW-0349">Heme</keyword>
<dbReference type="CDD" id="cd11029">
    <property type="entry name" value="CYP107-like"/>
    <property type="match status" value="1"/>
</dbReference>
<dbReference type="Proteomes" id="UP001500994">
    <property type="component" value="Unassembled WGS sequence"/>
</dbReference>
<dbReference type="PANTHER" id="PTHR46696:SF1">
    <property type="entry name" value="CYTOCHROME P450 YJIB-RELATED"/>
    <property type="match status" value="1"/>
</dbReference>
<dbReference type="InterPro" id="IPR017972">
    <property type="entry name" value="Cyt_P450_CS"/>
</dbReference>
<dbReference type="EMBL" id="BAAARK010000007">
    <property type="protein sequence ID" value="GAA2658975.1"/>
    <property type="molecule type" value="Genomic_DNA"/>
</dbReference>
<dbReference type="PRINTS" id="PR00359">
    <property type="entry name" value="BP450"/>
</dbReference>
<dbReference type="InterPro" id="IPR036396">
    <property type="entry name" value="Cyt_P450_sf"/>
</dbReference>
<dbReference type="Pfam" id="PF00067">
    <property type="entry name" value="p450"/>
    <property type="match status" value="1"/>
</dbReference>